<protein>
    <submittedName>
        <fullName evidence="1">Uncharacterized protein</fullName>
    </submittedName>
</protein>
<gene>
    <name evidence="1" type="ORF">M0R45_035640</name>
</gene>
<evidence type="ECO:0000313" key="2">
    <source>
        <dbReference type="Proteomes" id="UP001457282"/>
    </source>
</evidence>
<accession>A0AAW1VWL6</accession>
<evidence type="ECO:0000313" key="1">
    <source>
        <dbReference type="EMBL" id="KAK9911748.1"/>
    </source>
</evidence>
<proteinExistence type="predicted"/>
<organism evidence="1 2">
    <name type="scientific">Rubus argutus</name>
    <name type="common">Southern blackberry</name>
    <dbReference type="NCBI Taxonomy" id="59490"/>
    <lineage>
        <taxon>Eukaryota</taxon>
        <taxon>Viridiplantae</taxon>
        <taxon>Streptophyta</taxon>
        <taxon>Embryophyta</taxon>
        <taxon>Tracheophyta</taxon>
        <taxon>Spermatophyta</taxon>
        <taxon>Magnoliopsida</taxon>
        <taxon>eudicotyledons</taxon>
        <taxon>Gunneridae</taxon>
        <taxon>Pentapetalae</taxon>
        <taxon>rosids</taxon>
        <taxon>fabids</taxon>
        <taxon>Rosales</taxon>
        <taxon>Rosaceae</taxon>
        <taxon>Rosoideae</taxon>
        <taxon>Rosoideae incertae sedis</taxon>
        <taxon>Rubus</taxon>
    </lineage>
</organism>
<comment type="caution">
    <text evidence="1">The sequence shown here is derived from an EMBL/GenBank/DDBJ whole genome shotgun (WGS) entry which is preliminary data.</text>
</comment>
<dbReference type="Proteomes" id="UP001457282">
    <property type="component" value="Unassembled WGS sequence"/>
</dbReference>
<keyword evidence="2" id="KW-1185">Reference proteome</keyword>
<reference evidence="1 2" key="1">
    <citation type="journal article" date="2023" name="G3 (Bethesda)">
        <title>A chromosome-length genome assembly and annotation of blackberry (Rubus argutus, cv. 'Hillquist').</title>
        <authorList>
            <person name="Bruna T."/>
            <person name="Aryal R."/>
            <person name="Dudchenko O."/>
            <person name="Sargent D.J."/>
            <person name="Mead D."/>
            <person name="Buti M."/>
            <person name="Cavallini A."/>
            <person name="Hytonen T."/>
            <person name="Andres J."/>
            <person name="Pham M."/>
            <person name="Weisz D."/>
            <person name="Mascagni F."/>
            <person name="Usai G."/>
            <person name="Natali L."/>
            <person name="Bassil N."/>
            <person name="Fernandez G.E."/>
            <person name="Lomsadze A."/>
            <person name="Armour M."/>
            <person name="Olukolu B."/>
            <person name="Poorten T."/>
            <person name="Britton C."/>
            <person name="Davik J."/>
            <person name="Ashrafi H."/>
            <person name="Aiden E.L."/>
            <person name="Borodovsky M."/>
            <person name="Worthington M."/>
        </authorList>
    </citation>
    <scope>NUCLEOTIDE SEQUENCE [LARGE SCALE GENOMIC DNA]</scope>
    <source>
        <strain evidence="1">PI 553951</strain>
    </source>
</reference>
<name>A0AAW1VWL6_RUBAR</name>
<dbReference type="AlphaFoldDB" id="A0AAW1VWL6"/>
<sequence>MLKSDFSLAQDHHEAPLHHAASLTIPRLIPIAAFNSCHRRTSSVPCRSRSQQPRCHCRSSPSLQSSLPLLSHAAPPQPVLCSRRRFNHTVVPLAPARELPLTSAANFSHQRAKLSL</sequence>
<dbReference type="EMBL" id="JBEDUW010000007">
    <property type="protein sequence ID" value="KAK9911748.1"/>
    <property type="molecule type" value="Genomic_DNA"/>
</dbReference>